<dbReference type="AlphaFoldDB" id="A0A1H4SES8"/>
<dbReference type="SUPFAM" id="SSF52980">
    <property type="entry name" value="Restriction endonuclease-like"/>
    <property type="match status" value="1"/>
</dbReference>
<dbReference type="InterPro" id="IPR011335">
    <property type="entry name" value="Restrct_endonuc-II-like"/>
</dbReference>
<protein>
    <recommendedName>
        <fullName evidence="6">Very short patch repair endonuclease</fullName>
        <ecNumber evidence="6">3.1.-.-</ecNumber>
    </recommendedName>
</protein>
<evidence type="ECO:0000256" key="6">
    <source>
        <dbReference type="PIRNR" id="PIRNR018267"/>
    </source>
</evidence>
<keyword evidence="2 6" id="KW-0255">Endonuclease</keyword>
<dbReference type="OrthoDB" id="9801520at2"/>
<evidence type="ECO:0000256" key="3">
    <source>
        <dbReference type="ARBA" id="ARBA00022763"/>
    </source>
</evidence>
<keyword evidence="1 6" id="KW-0540">Nuclease</keyword>
<proteinExistence type="inferred from homology"/>
<reference evidence="7 8" key="1">
    <citation type="submission" date="2016-10" db="EMBL/GenBank/DDBJ databases">
        <authorList>
            <person name="de Groot N.N."/>
        </authorList>
    </citation>
    <scope>NUCLEOTIDE SEQUENCE [LARGE SCALE GENOMIC DNA]</scope>
    <source>
        <strain evidence="7 8">MT12</strain>
    </source>
</reference>
<evidence type="ECO:0000313" key="8">
    <source>
        <dbReference type="Proteomes" id="UP000198992"/>
    </source>
</evidence>
<accession>A0A1H4SES8</accession>
<dbReference type="GO" id="GO:0004519">
    <property type="term" value="F:endonuclease activity"/>
    <property type="evidence" value="ECO:0007669"/>
    <property type="project" value="UniProtKB-KW"/>
</dbReference>
<dbReference type="Gene3D" id="3.40.960.10">
    <property type="entry name" value="VSR Endonuclease"/>
    <property type="match status" value="1"/>
</dbReference>
<comment type="function">
    <text evidence="6">May nick specific sequences that contain T:G mispairs resulting from m5C-deamination.</text>
</comment>
<name>A0A1H4SES8_9BRAD</name>
<dbReference type="EC" id="3.1.-.-" evidence="6"/>
<keyword evidence="3 6" id="KW-0227">DNA damage</keyword>
<dbReference type="GO" id="GO:0016787">
    <property type="term" value="F:hydrolase activity"/>
    <property type="evidence" value="ECO:0007669"/>
    <property type="project" value="UniProtKB-KW"/>
</dbReference>
<dbReference type="CDD" id="cd00221">
    <property type="entry name" value="Vsr"/>
    <property type="match status" value="1"/>
</dbReference>
<dbReference type="PIRSF" id="PIRSF018267">
    <property type="entry name" value="VSR_endonuc"/>
    <property type="match status" value="1"/>
</dbReference>
<dbReference type="GO" id="GO:0006298">
    <property type="term" value="P:mismatch repair"/>
    <property type="evidence" value="ECO:0007669"/>
    <property type="project" value="UniProtKB-UniRule"/>
</dbReference>
<organism evidence="7 8">
    <name type="scientific">Bradyrhizobium erythrophlei</name>
    <dbReference type="NCBI Taxonomy" id="1437360"/>
    <lineage>
        <taxon>Bacteria</taxon>
        <taxon>Pseudomonadati</taxon>
        <taxon>Pseudomonadota</taxon>
        <taxon>Alphaproteobacteria</taxon>
        <taxon>Hyphomicrobiales</taxon>
        <taxon>Nitrobacteraceae</taxon>
        <taxon>Bradyrhizobium</taxon>
    </lineage>
</organism>
<keyword evidence="4 6" id="KW-0378">Hydrolase</keyword>
<evidence type="ECO:0000313" key="7">
    <source>
        <dbReference type="EMBL" id="SEC42732.1"/>
    </source>
</evidence>
<evidence type="ECO:0000256" key="5">
    <source>
        <dbReference type="ARBA" id="ARBA00023204"/>
    </source>
</evidence>
<comment type="similarity">
    <text evidence="6">Belongs to the vsr family.</text>
</comment>
<gene>
    <name evidence="7" type="ORF">SAMN05444164_1812</name>
</gene>
<dbReference type="RefSeq" id="WP_092115194.1">
    <property type="nucleotide sequence ID" value="NZ_FNTH01000001.1"/>
</dbReference>
<dbReference type="Proteomes" id="UP000198992">
    <property type="component" value="Unassembled WGS sequence"/>
</dbReference>
<keyword evidence="5 6" id="KW-0234">DNA repair</keyword>
<dbReference type="Pfam" id="PF03852">
    <property type="entry name" value="Vsr"/>
    <property type="match status" value="1"/>
</dbReference>
<dbReference type="EMBL" id="FNTH01000001">
    <property type="protein sequence ID" value="SEC42732.1"/>
    <property type="molecule type" value="Genomic_DNA"/>
</dbReference>
<evidence type="ECO:0000256" key="2">
    <source>
        <dbReference type="ARBA" id="ARBA00022759"/>
    </source>
</evidence>
<dbReference type="InterPro" id="IPR004603">
    <property type="entry name" value="DNA_mismatch_endonuc_vsr"/>
</dbReference>
<evidence type="ECO:0000256" key="1">
    <source>
        <dbReference type="ARBA" id="ARBA00022722"/>
    </source>
</evidence>
<dbReference type="NCBIfam" id="TIGR00632">
    <property type="entry name" value="vsr"/>
    <property type="match status" value="1"/>
</dbReference>
<evidence type="ECO:0000256" key="4">
    <source>
        <dbReference type="ARBA" id="ARBA00022801"/>
    </source>
</evidence>
<sequence>MDTLTKAQRSERMARIRSKNTAPELAVRQALFKLGYRYQLHRKDLPGKPDLVFPSRKKIVFVHGCFWHAHNSCSVANMPKSRTEFWQAKFQRNVERDKLNKRALRRMGWSTLTVWECEIKRPDRLLRRVTGYLGPTGAKVKKGRSS</sequence>